<dbReference type="FunFam" id="2.40.50.140:FF:000004">
    <property type="entry name" value="Elongation factor P"/>
    <property type="match status" value="1"/>
</dbReference>
<organism evidence="12 13">
    <name type="scientific">Candidatus Gottesmanbacteria bacterium RBG_16_37_8</name>
    <dbReference type="NCBI Taxonomy" id="1798371"/>
    <lineage>
        <taxon>Bacteria</taxon>
        <taxon>Candidatus Gottesmaniibacteriota</taxon>
    </lineage>
</organism>
<dbReference type="Proteomes" id="UP000176665">
    <property type="component" value="Unassembled WGS sequence"/>
</dbReference>
<dbReference type="GO" id="GO:0043043">
    <property type="term" value="P:peptide biosynthetic process"/>
    <property type="evidence" value="ECO:0007669"/>
    <property type="project" value="InterPro"/>
</dbReference>
<evidence type="ECO:0000256" key="9">
    <source>
        <dbReference type="RuleBase" id="RU004389"/>
    </source>
</evidence>
<dbReference type="InterPro" id="IPR011768">
    <property type="entry name" value="Transl_elongation_fac_P"/>
</dbReference>
<evidence type="ECO:0000256" key="5">
    <source>
        <dbReference type="ARBA" id="ARBA00022768"/>
    </source>
</evidence>
<comment type="subcellular location">
    <subcellularLocation>
        <location evidence="1 7">Cytoplasm</location>
    </subcellularLocation>
</comment>
<proteinExistence type="inferred from homology"/>
<dbReference type="SUPFAM" id="SSF50104">
    <property type="entry name" value="Translation proteins SH3-like domain"/>
    <property type="match status" value="1"/>
</dbReference>
<protein>
    <recommendedName>
        <fullName evidence="7 8">Elongation factor P</fullName>
        <shortName evidence="7">EF-P</shortName>
    </recommendedName>
</protein>
<dbReference type="SMART" id="SM01185">
    <property type="entry name" value="EFP"/>
    <property type="match status" value="1"/>
</dbReference>
<dbReference type="NCBIfam" id="NF001810">
    <property type="entry name" value="PRK00529.1"/>
    <property type="match status" value="1"/>
</dbReference>
<evidence type="ECO:0000256" key="2">
    <source>
        <dbReference type="ARBA" id="ARBA00004815"/>
    </source>
</evidence>
<sequence>MTQISTSQFQKGMFIDYRGEIHQIIEFQHVNPGKGSAFVRTKLKNVKTGNTVEFTYKSGEDVLELPVFIREMQYLYKADKQYFFMDRNSFEQFSISDSLVGSFGNYLKEGILYQIYQHEDKILGLKYPKIVKLKVTEAEEGIRGNTVSGAKKTVILETAIKIQVPLFIKKGDILAINPDTGEYLERVND</sequence>
<dbReference type="SMART" id="SM00841">
    <property type="entry name" value="Elong-fact-P_C"/>
    <property type="match status" value="1"/>
</dbReference>
<dbReference type="PIRSF" id="PIRSF005901">
    <property type="entry name" value="EF-P"/>
    <property type="match status" value="1"/>
</dbReference>
<evidence type="ECO:0000256" key="1">
    <source>
        <dbReference type="ARBA" id="ARBA00004496"/>
    </source>
</evidence>
<dbReference type="InterPro" id="IPR001059">
    <property type="entry name" value="Transl_elong_P/YeiP_cen"/>
</dbReference>
<dbReference type="HAMAP" id="MF_00141">
    <property type="entry name" value="EF_P"/>
    <property type="match status" value="1"/>
</dbReference>
<evidence type="ECO:0000259" key="10">
    <source>
        <dbReference type="SMART" id="SM00841"/>
    </source>
</evidence>
<evidence type="ECO:0000256" key="6">
    <source>
        <dbReference type="ARBA" id="ARBA00022917"/>
    </source>
</evidence>
<evidence type="ECO:0000256" key="7">
    <source>
        <dbReference type="HAMAP-Rule" id="MF_00141"/>
    </source>
</evidence>
<dbReference type="Pfam" id="PF09285">
    <property type="entry name" value="Elong-fact-P_C"/>
    <property type="match status" value="1"/>
</dbReference>
<dbReference type="PANTHER" id="PTHR30053:SF12">
    <property type="entry name" value="ELONGATION FACTOR P (EF-P) FAMILY PROTEIN"/>
    <property type="match status" value="1"/>
</dbReference>
<feature type="domain" description="Elongation factor P C-terminal" evidence="10">
    <location>
        <begin position="131"/>
        <end position="186"/>
    </location>
</feature>
<dbReference type="UniPathway" id="UPA00345"/>
<dbReference type="EMBL" id="MFJA01000061">
    <property type="protein sequence ID" value="OGG02608.1"/>
    <property type="molecule type" value="Genomic_DNA"/>
</dbReference>
<dbReference type="InterPro" id="IPR013185">
    <property type="entry name" value="Transl_elong_KOW-like"/>
</dbReference>
<keyword evidence="6 7" id="KW-0648">Protein biosynthesis</keyword>
<dbReference type="CDD" id="cd04470">
    <property type="entry name" value="S1_EF-P_repeat_1"/>
    <property type="match status" value="1"/>
</dbReference>
<evidence type="ECO:0000313" key="12">
    <source>
        <dbReference type="EMBL" id="OGG02608.1"/>
    </source>
</evidence>
<dbReference type="PANTHER" id="PTHR30053">
    <property type="entry name" value="ELONGATION FACTOR P"/>
    <property type="match status" value="1"/>
</dbReference>
<dbReference type="CDD" id="cd05794">
    <property type="entry name" value="S1_EF-P_repeat_2"/>
    <property type="match status" value="1"/>
</dbReference>
<gene>
    <name evidence="7" type="primary">efp</name>
    <name evidence="12" type="ORF">A2W14_06145</name>
</gene>
<evidence type="ECO:0000313" key="13">
    <source>
        <dbReference type="Proteomes" id="UP000176665"/>
    </source>
</evidence>
<dbReference type="GO" id="GO:0005829">
    <property type="term" value="C:cytosol"/>
    <property type="evidence" value="ECO:0007669"/>
    <property type="project" value="UniProtKB-ARBA"/>
</dbReference>
<evidence type="ECO:0000256" key="4">
    <source>
        <dbReference type="ARBA" id="ARBA00022490"/>
    </source>
</evidence>
<dbReference type="InterPro" id="IPR012340">
    <property type="entry name" value="NA-bd_OB-fold"/>
</dbReference>
<evidence type="ECO:0000256" key="3">
    <source>
        <dbReference type="ARBA" id="ARBA00009479"/>
    </source>
</evidence>
<dbReference type="Gene3D" id="2.40.50.140">
    <property type="entry name" value="Nucleic acid-binding proteins"/>
    <property type="match status" value="2"/>
</dbReference>
<dbReference type="InterPro" id="IPR015365">
    <property type="entry name" value="Elong-fact-P_C"/>
</dbReference>
<dbReference type="AlphaFoldDB" id="A0A1F5YQY3"/>
<comment type="similarity">
    <text evidence="3 7 9">Belongs to the elongation factor P family.</text>
</comment>
<dbReference type="InterPro" id="IPR008991">
    <property type="entry name" value="Translation_prot_SH3-like_sf"/>
</dbReference>
<comment type="function">
    <text evidence="7">Involved in peptide bond synthesis. Stimulates efficient translation and peptide-bond synthesis on native or reconstituted 70S ribosomes in vitro. Probably functions indirectly by altering the affinity of the ribosome for aminoacyl-tRNA, thus increasing their reactivity as acceptors for peptidyl transferase.</text>
</comment>
<dbReference type="Pfam" id="PF01132">
    <property type="entry name" value="EFP"/>
    <property type="match status" value="1"/>
</dbReference>
<dbReference type="InterPro" id="IPR014722">
    <property type="entry name" value="Rib_uL2_dom2"/>
</dbReference>
<reference evidence="12 13" key="1">
    <citation type="journal article" date="2016" name="Nat. Commun.">
        <title>Thousands of microbial genomes shed light on interconnected biogeochemical processes in an aquifer system.</title>
        <authorList>
            <person name="Anantharaman K."/>
            <person name="Brown C.T."/>
            <person name="Hug L.A."/>
            <person name="Sharon I."/>
            <person name="Castelle C.J."/>
            <person name="Probst A.J."/>
            <person name="Thomas B.C."/>
            <person name="Singh A."/>
            <person name="Wilkins M.J."/>
            <person name="Karaoz U."/>
            <person name="Brodie E.L."/>
            <person name="Williams K.H."/>
            <person name="Hubbard S.S."/>
            <person name="Banfield J.F."/>
        </authorList>
    </citation>
    <scope>NUCLEOTIDE SEQUENCE [LARGE SCALE GENOMIC DNA]</scope>
</reference>
<comment type="caution">
    <text evidence="12">The sequence shown here is derived from an EMBL/GenBank/DDBJ whole genome shotgun (WGS) entry which is preliminary data.</text>
</comment>
<keyword evidence="4 7" id="KW-0963">Cytoplasm</keyword>
<accession>A0A1F5YQY3</accession>
<dbReference type="STRING" id="1798371.A2W14_06145"/>
<evidence type="ECO:0000259" key="11">
    <source>
        <dbReference type="SMART" id="SM01185"/>
    </source>
</evidence>
<comment type="pathway">
    <text evidence="2 7">Protein biosynthesis; polypeptide chain elongation.</text>
</comment>
<dbReference type="FunFam" id="2.30.30.30:FF:000003">
    <property type="entry name" value="Elongation factor P"/>
    <property type="match status" value="1"/>
</dbReference>
<dbReference type="Gene3D" id="2.30.30.30">
    <property type="match status" value="1"/>
</dbReference>
<dbReference type="GO" id="GO:0003746">
    <property type="term" value="F:translation elongation factor activity"/>
    <property type="evidence" value="ECO:0007669"/>
    <property type="project" value="UniProtKB-UniRule"/>
</dbReference>
<evidence type="ECO:0000256" key="8">
    <source>
        <dbReference type="NCBIfam" id="TIGR00038"/>
    </source>
</evidence>
<dbReference type="SUPFAM" id="SSF50249">
    <property type="entry name" value="Nucleic acid-binding proteins"/>
    <property type="match status" value="2"/>
</dbReference>
<name>A0A1F5YQY3_9BACT</name>
<dbReference type="InterPro" id="IPR020599">
    <property type="entry name" value="Transl_elong_fac_P/YeiP"/>
</dbReference>
<feature type="domain" description="Translation elongation factor P/YeiP central" evidence="11">
    <location>
        <begin position="69"/>
        <end position="123"/>
    </location>
</feature>
<dbReference type="Pfam" id="PF08207">
    <property type="entry name" value="EFP_N"/>
    <property type="match status" value="1"/>
</dbReference>
<keyword evidence="5 7" id="KW-0251">Elongation factor</keyword>
<dbReference type="NCBIfam" id="TIGR00038">
    <property type="entry name" value="efp"/>
    <property type="match status" value="1"/>
</dbReference>